<dbReference type="Proteomes" id="UP001163321">
    <property type="component" value="Chromosome 4"/>
</dbReference>
<reference evidence="1 2" key="1">
    <citation type="journal article" date="2022" name="bioRxiv">
        <title>The genome of the oomycete Peronosclerospora sorghi, a cosmopolitan pathogen of maize and sorghum, is inflated with dispersed pseudogenes.</title>
        <authorList>
            <person name="Fletcher K."/>
            <person name="Martin F."/>
            <person name="Isakeit T."/>
            <person name="Cavanaugh K."/>
            <person name="Magill C."/>
            <person name="Michelmore R."/>
        </authorList>
    </citation>
    <scope>NUCLEOTIDE SEQUENCE [LARGE SCALE GENOMIC DNA]</scope>
    <source>
        <strain evidence="1">P6</strain>
    </source>
</reference>
<evidence type="ECO:0000313" key="1">
    <source>
        <dbReference type="EMBL" id="KAI9912897.1"/>
    </source>
</evidence>
<comment type="caution">
    <text evidence="1">The sequence shown here is derived from an EMBL/GenBank/DDBJ whole genome shotgun (WGS) entry which is preliminary data.</text>
</comment>
<protein>
    <submittedName>
        <fullName evidence="1">Uncharacterized protein</fullName>
    </submittedName>
</protein>
<dbReference type="EMBL" id="CM047583">
    <property type="protein sequence ID" value="KAI9912897.1"/>
    <property type="molecule type" value="Genomic_DNA"/>
</dbReference>
<proteinExistence type="predicted"/>
<gene>
    <name evidence="1" type="ORF">PsorP6_005955</name>
</gene>
<name>A0ACC0W371_9STRA</name>
<accession>A0ACC0W371</accession>
<keyword evidence="2" id="KW-1185">Reference proteome</keyword>
<organism evidence="1 2">
    <name type="scientific">Peronosclerospora sorghi</name>
    <dbReference type="NCBI Taxonomy" id="230839"/>
    <lineage>
        <taxon>Eukaryota</taxon>
        <taxon>Sar</taxon>
        <taxon>Stramenopiles</taxon>
        <taxon>Oomycota</taxon>
        <taxon>Peronosporomycetes</taxon>
        <taxon>Peronosporales</taxon>
        <taxon>Peronosporaceae</taxon>
        <taxon>Peronosclerospora</taxon>
    </lineage>
</organism>
<sequence length="107" mass="12554">MKRILTLAKMDAECIIMTIVYVKRLLTATRGRLELQRATWRRMVWDDLCMTNADFALVGTNVSLQDMNELELVYFHAVDYAVLVSSARPRTGRSRWHTFIEHLRPRV</sequence>
<evidence type="ECO:0000313" key="2">
    <source>
        <dbReference type="Proteomes" id="UP001163321"/>
    </source>
</evidence>